<keyword evidence="2" id="KW-0808">Transferase</keyword>
<sequence length="306" mass="35451">MLKKVYFIISKNNLKIPSVLKSTEEACTYIKECGYESTYESIEAVTVSEFVPSKESILIVTDKGSFAQQLREAEVPVVGVSGDYNKDQDFEGLKYVFADIDDVEIDSYVKAYQRYVGEPWEVLQTERLLIRETTLEDVDEFYELYKDPEMTRYMEGLFENPEDEKRYQKDYIEKVYGLMGFGVWTVIRKEDGKVIGRAGFSIRNGFDDIELGFLIGKKYQRQGYAFEACSAILEYGKNMLSFDKVQTLVKAENVVSIHICEKLGFKTTDTVDVEENIYGKEYRTDKNVPLSEAHFGKYVRMVKFLW</sequence>
<reference evidence="3" key="1">
    <citation type="submission" date="2016-10" db="EMBL/GenBank/DDBJ databases">
        <authorList>
            <person name="Varghese N."/>
            <person name="Submissions S."/>
        </authorList>
    </citation>
    <scope>NUCLEOTIDE SEQUENCE [LARGE SCALE GENOMIC DNA]</scope>
    <source>
        <strain evidence="3">P18</strain>
    </source>
</reference>
<dbReference type="Gene3D" id="3.40.630.30">
    <property type="match status" value="1"/>
</dbReference>
<name>A0A1I5V7P6_9FIRM</name>
<dbReference type="Pfam" id="PF13302">
    <property type="entry name" value="Acetyltransf_3"/>
    <property type="match status" value="1"/>
</dbReference>
<gene>
    <name evidence="2" type="ORF">SAMN04487928_1168</name>
</gene>
<protein>
    <submittedName>
        <fullName evidence="2">Protein N-acetyltransferase, RimJ/RimL family</fullName>
    </submittedName>
</protein>
<dbReference type="Proteomes" id="UP000182624">
    <property type="component" value="Unassembled WGS sequence"/>
</dbReference>
<dbReference type="InterPro" id="IPR016181">
    <property type="entry name" value="Acyl_CoA_acyltransferase"/>
</dbReference>
<dbReference type="PROSITE" id="PS51186">
    <property type="entry name" value="GNAT"/>
    <property type="match status" value="1"/>
</dbReference>
<dbReference type="PANTHER" id="PTHR43792">
    <property type="entry name" value="GNAT FAMILY, PUTATIVE (AFU_ORTHOLOGUE AFUA_3G00765)-RELATED-RELATED"/>
    <property type="match status" value="1"/>
</dbReference>
<proteinExistence type="predicted"/>
<evidence type="ECO:0000259" key="1">
    <source>
        <dbReference type="PROSITE" id="PS51186"/>
    </source>
</evidence>
<feature type="domain" description="N-acetyltransferase" evidence="1">
    <location>
        <begin position="128"/>
        <end position="289"/>
    </location>
</feature>
<dbReference type="AlphaFoldDB" id="A0A1I5V7P6"/>
<dbReference type="PANTHER" id="PTHR43792:SF1">
    <property type="entry name" value="N-ACETYLTRANSFERASE DOMAIN-CONTAINING PROTEIN"/>
    <property type="match status" value="1"/>
</dbReference>
<dbReference type="InterPro" id="IPR051531">
    <property type="entry name" value="N-acetyltransferase"/>
</dbReference>
<evidence type="ECO:0000313" key="2">
    <source>
        <dbReference type="EMBL" id="SFQ03460.1"/>
    </source>
</evidence>
<evidence type="ECO:0000313" key="3">
    <source>
        <dbReference type="Proteomes" id="UP000182624"/>
    </source>
</evidence>
<dbReference type="GO" id="GO:0016747">
    <property type="term" value="F:acyltransferase activity, transferring groups other than amino-acyl groups"/>
    <property type="evidence" value="ECO:0007669"/>
    <property type="project" value="InterPro"/>
</dbReference>
<dbReference type="RefSeq" id="WP_074888524.1">
    <property type="nucleotide sequence ID" value="NZ_FOXO01000016.1"/>
</dbReference>
<keyword evidence="3" id="KW-1185">Reference proteome</keyword>
<organism evidence="2 3">
    <name type="scientific">Butyrivibrio proteoclasticus</name>
    <dbReference type="NCBI Taxonomy" id="43305"/>
    <lineage>
        <taxon>Bacteria</taxon>
        <taxon>Bacillati</taxon>
        <taxon>Bacillota</taxon>
        <taxon>Clostridia</taxon>
        <taxon>Lachnospirales</taxon>
        <taxon>Lachnospiraceae</taxon>
        <taxon>Butyrivibrio</taxon>
    </lineage>
</organism>
<dbReference type="InterPro" id="IPR000182">
    <property type="entry name" value="GNAT_dom"/>
</dbReference>
<dbReference type="SUPFAM" id="SSF55729">
    <property type="entry name" value="Acyl-CoA N-acyltransferases (Nat)"/>
    <property type="match status" value="1"/>
</dbReference>
<accession>A0A1I5V7P6</accession>
<dbReference type="EMBL" id="FOXO01000016">
    <property type="protein sequence ID" value="SFQ03460.1"/>
    <property type="molecule type" value="Genomic_DNA"/>
</dbReference>